<reference evidence="4 5" key="1">
    <citation type="submission" date="2021-07" db="EMBL/GenBank/DDBJ databases">
        <title>Whole Genome Sequence of Nocardia Iowensis.</title>
        <authorList>
            <person name="Lamm A."/>
            <person name="Collins-Fairclough A.M."/>
            <person name="Bunk B."/>
            <person name="Sproer C."/>
        </authorList>
    </citation>
    <scope>NUCLEOTIDE SEQUENCE [LARGE SCALE GENOMIC DNA]</scope>
    <source>
        <strain evidence="4 5">NRRL 5646</strain>
    </source>
</reference>
<dbReference type="Proteomes" id="UP000694257">
    <property type="component" value="Chromosome"/>
</dbReference>
<protein>
    <submittedName>
        <fullName evidence="4">Class I SAM-dependent methyltransferase</fullName>
    </submittedName>
</protein>
<organism evidence="4 5">
    <name type="scientific">Nocardia iowensis</name>
    <dbReference type="NCBI Taxonomy" id="204891"/>
    <lineage>
        <taxon>Bacteria</taxon>
        <taxon>Bacillati</taxon>
        <taxon>Actinomycetota</taxon>
        <taxon>Actinomycetes</taxon>
        <taxon>Mycobacteriales</taxon>
        <taxon>Nocardiaceae</taxon>
        <taxon>Nocardia</taxon>
    </lineage>
</organism>
<accession>A0ABX8RRN3</accession>
<dbReference type="Pfam" id="PF13649">
    <property type="entry name" value="Methyltransf_25"/>
    <property type="match status" value="1"/>
</dbReference>
<evidence type="ECO:0000259" key="3">
    <source>
        <dbReference type="Pfam" id="PF13649"/>
    </source>
</evidence>
<sequence length="222" mass="24637">MDDVGVVDNRSTPADVDITRNAYDDIATVYAEFTENILARQPYDRAMLAVFAELVHANGSRTVADIGCGPGRITAHLNTLGLEAFGIDLSPEMITLARRRYPELTFTEGAMEQLALGDASVGGLVAWYSTIHLPPERLPQVLTEFYRVVEEGGHALLGFQATDAPDTVEAFDHKVTRAYRWSPERLAGLLRDAGFTVRSQLVREPDPDERFQQAYLLVTKLR</sequence>
<feature type="domain" description="Methyltransferase" evidence="3">
    <location>
        <begin position="63"/>
        <end position="153"/>
    </location>
</feature>
<evidence type="ECO:0000313" key="4">
    <source>
        <dbReference type="EMBL" id="QXN91549.1"/>
    </source>
</evidence>
<dbReference type="PANTHER" id="PTHR43861:SF1">
    <property type="entry name" value="TRANS-ACONITATE 2-METHYLTRANSFERASE"/>
    <property type="match status" value="1"/>
</dbReference>
<proteinExistence type="predicted"/>
<keyword evidence="1 4" id="KW-0489">Methyltransferase</keyword>
<dbReference type="InterPro" id="IPR041698">
    <property type="entry name" value="Methyltransf_25"/>
</dbReference>
<dbReference type="CDD" id="cd02440">
    <property type="entry name" value="AdoMet_MTases"/>
    <property type="match status" value="1"/>
</dbReference>
<dbReference type="PANTHER" id="PTHR43861">
    <property type="entry name" value="TRANS-ACONITATE 2-METHYLTRANSFERASE-RELATED"/>
    <property type="match status" value="1"/>
</dbReference>
<dbReference type="GO" id="GO:0008168">
    <property type="term" value="F:methyltransferase activity"/>
    <property type="evidence" value="ECO:0007669"/>
    <property type="project" value="UniProtKB-KW"/>
</dbReference>
<keyword evidence="2" id="KW-0808">Transferase</keyword>
<name>A0ABX8RRN3_NOCIO</name>
<dbReference type="GO" id="GO:0032259">
    <property type="term" value="P:methylation"/>
    <property type="evidence" value="ECO:0007669"/>
    <property type="project" value="UniProtKB-KW"/>
</dbReference>
<gene>
    <name evidence="4" type="ORF">KV110_40695</name>
</gene>
<evidence type="ECO:0000313" key="5">
    <source>
        <dbReference type="Proteomes" id="UP000694257"/>
    </source>
</evidence>
<dbReference type="EMBL" id="CP078145">
    <property type="protein sequence ID" value="QXN91549.1"/>
    <property type="molecule type" value="Genomic_DNA"/>
</dbReference>
<evidence type="ECO:0000256" key="1">
    <source>
        <dbReference type="ARBA" id="ARBA00022603"/>
    </source>
</evidence>
<evidence type="ECO:0000256" key="2">
    <source>
        <dbReference type="ARBA" id="ARBA00022679"/>
    </source>
</evidence>
<keyword evidence="5" id="KW-1185">Reference proteome</keyword>